<dbReference type="CDD" id="cd04458">
    <property type="entry name" value="CSP_CDS"/>
    <property type="match status" value="1"/>
</dbReference>
<dbReference type="GO" id="GO:0005737">
    <property type="term" value="C:cytoplasm"/>
    <property type="evidence" value="ECO:0007669"/>
    <property type="project" value="TreeGrafter"/>
</dbReference>
<accession>A0A813G2R3</accession>
<dbReference type="Proteomes" id="UP000654075">
    <property type="component" value="Unassembled WGS sequence"/>
</dbReference>
<dbReference type="SMART" id="SM00357">
    <property type="entry name" value="CSP"/>
    <property type="match status" value="1"/>
</dbReference>
<feature type="compositionally biased region" description="Low complexity" evidence="2">
    <location>
        <begin position="177"/>
        <end position="196"/>
    </location>
</feature>
<feature type="region of interest" description="Disordered" evidence="2">
    <location>
        <begin position="125"/>
        <end position="145"/>
    </location>
</feature>
<dbReference type="Gene3D" id="2.40.50.140">
    <property type="entry name" value="Nucleic acid-binding proteins"/>
    <property type="match status" value="1"/>
</dbReference>
<name>A0A813G2R3_POLGL</name>
<dbReference type="GO" id="GO:0003730">
    <property type="term" value="F:mRNA 3'-UTR binding"/>
    <property type="evidence" value="ECO:0007669"/>
    <property type="project" value="TreeGrafter"/>
</dbReference>
<keyword evidence="6" id="KW-1185">Reference proteome</keyword>
<dbReference type="PANTHER" id="PTHR12962:SF1">
    <property type="entry name" value="COLD SHOCK DOMAIN-CONTAINING PROTEIN CG9705"/>
    <property type="match status" value="1"/>
</dbReference>
<dbReference type="InterPro" id="IPR052069">
    <property type="entry name" value="Ca-reg_mRNA-binding_domain"/>
</dbReference>
<dbReference type="PANTHER" id="PTHR12962">
    <property type="entry name" value="CALCIUM-REGULATED HEAT STABLE PROTEIN CRHSP-24-RELATED"/>
    <property type="match status" value="1"/>
</dbReference>
<dbReference type="EMBL" id="CAJNNV010026021">
    <property type="protein sequence ID" value="CAE8616978.1"/>
    <property type="molecule type" value="Genomic_DNA"/>
</dbReference>
<comment type="caution">
    <text evidence="4">The sequence shown here is derived from an EMBL/GenBank/DDBJ whole genome shotgun (WGS) entry which is preliminary data.</text>
</comment>
<dbReference type="SUPFAM" id="SSF50249">
    <property type="entry name" value="Nucleic acid-binding proteins"/>
    <property type="match status" value="1"/>
</dbReference>
<dbReference type="EMBL" id="CAJNNW010028855">
    <property type="protein sequence ID" value="CAE8698009.1"/>
    <property type="molecule type" value="Genomic_DNA"/>
</dbReference>
<reference evidence="4" key="1">
    <citation type="submission" date="2021-02" db="EMBL/GenBank/DDBJ databases">
        <authorList>
            <person name="Dougan E. K."/>
            <person name="Rhodes N."/>
            <person name="Thang M."/>
            <person name="Chan C."/>
        </authorList>
    </citation>
    <scope>NUCLEOTIDE SEQUENCE</scope>
</reference>
<sequence>MNMMLQAVPRPPPPPLGGYGYQGPSPLSFARAKAAPSLYAVGDGGGAQAHDVALQAAAAPDLMTGTVKCWFEDRGFGFITPDGGSEDVFVHKRVLKDGQSLIPNSPVLFDLTYDADRRKFQATQCFGATDAPQPGPGEDLSGHGARRLDSGPFCLDDPWQDLYESAQASHLRAHLDGLPGTEPPGAGTPGTLGRPLTAERLLGEQSSGSGADGPGSGDGVLGSATREAEVVSAEPSSSQTSLAATSVAEGGASHEVNTTSAEAEASKEDAKATSIYDFFQDEEDISMM</sequence>
<dbReference type="InterPro" id="IPR002059">
    <property type="entry name" value="CSP_DNA-bd"/>
</dbReference>
<evidence type="ECO:0000256" key="2">
    <source>
        <dbReference type="SAM" id="MobiDB-lite"/>
    </source>
</evidence>
<evidence type="ECO:0000259" key="3">
    <source>
        <dbReference type="PROSITE" id="PS51857"/>
    </source>
</evidence>
<dbReference type="PROSITE" id="PS00352">
    <property type="entry name" value="CSD_1"/>
    <property type="match status" value="1"/>
</dbReference>
<proteinExistence type="predicted"/>
<feature type="region of interest" description="Disordered" evidence="2">
    <location>
        <begin position="174"/>
        <end position="273"/>
    </location>
</feature>
<evidence type="ECO:0000313" key="4">
    <source>
        <dbReference type="EMBL" id="CAE8616978.1"/>
    </source>
</evidence>
<dbReference type="GO" id="GO:0043488">
    <property type="term" value="P:regulation of mRNA stability"/>
    <property type="evidence" value="ECO:0007669"/>
    <property type="project" value="TreeGrafter"/>
</dbReference>
<dbReference type="AlphaFoldDB" id="A0A813G2R3"/>
<evidence type="ECO:0000313" key="6">
    <source>
        <dbReference type="Proteomes" id="UP000654075"/>
    </source>
</evidence>
<feature type="domain" description="CSD" evidence="3">
    <location>
        <begin position="62"/>
        <end position="127"/>
    </location>
</feature>
<dbReference type="InterPro" id="IPR019844">
    <property type="entry name" value="CSD_CS"/>
</dbReference>
<dbReference type="PROSITE" id="PS51857">
    <property type="entry name" value="CSD_2"/>
    <property type="match status" value="1"/>
</dbReference>
<dbReference type="Proteomes" id="UP000626109">
    <property type="component" value="Unassembled WGS sequence"/>
</dbReference>
<feature type="compositionally biased region" description="Gly residues" evidence="2">
    <location>
        <begin position="210"/>
        <end position="220"/>
    </location>
</feature>
<evidence type="ECO:0000256" key="1">
    <source>
        <dbReference type="ARBA" id="ARBA00022553"/>
    </source>
</evidence>
<dbReference type="OrthoDB" id="448492at2759"/>
<keyword evidence="1" id="KW-0597">Phosphoprotein</keyword>
<gene>
    <name evidence="4" type="ORF">PGLA1383_LOCUS34644</name>
    <name evidence="5" type="ORF">PGLA2088_LOCUS30523</name>
</gene>
<organism evidence="4 6">
    <name type="scientific">Polarella glacialis</name>
    <name type="common">Dinoflagellate</name>
    <dbReference type="NCBI Taxonomy" id="89957"/>
    <lineage>
        <taxon>Eukaryota</taxon>
        <taxon>Sar</taxon>
        <taxon>Alveolata</taxon>
        <taxon>Dinophyceae</taxon>
        <taxon>Suessiales</taxon>
        <taxon>Suessiaceae</taxon>
        <taxon>Polarella</taxon>
    </lineage>
</organism>
<dbReference type="Pfam" id="PF00313">
    <property type="entry name" value="CSD"/>
    <property type="match status" value="1"/>
</dbReference>
<dbReference type="InterPro" id="IPR012340">
    <property type="entry name" value="NA-bd_OB-fold"/>
</dbReference>
<evidence type="ECO:0000313" key="5">
    <source>
        <dbReference type="EMBL" id="CAE8698009.1"/>
    </source>
</evidence>
<dbReference type="InterPro" id="IPR011129">
    <property type="entry name" value="CSD"/>
</dbReference>
<protein>
    <recommendedName>
        <fullName evidence="3">CSD domain-containing protein</fullName>
    </recommendedName>
</protein>